<dbReference type="InterPro" id="IPR000843">
    <property type="entry name" value="HTH_LacI"/>
</dbReference>
<evidence type="ECO:0000256" key="4">
    <source>
        <dbReference type="SAM" id="MobiDB-lite"/>
    </source>
</evidence>
<keyword evidence="7" id="KW-1185">Reference proteome</keyword>
<dbReference type="Proteomes" id="UP000603200">
    <property type="component" value="Unassembled WGS sequence"/>
</dbReference>
<dbReference type="InterPro" id="IPR028082">
    <property type="entry name" value="Peripla_BP_I"/>
</dbReference>
<dbReference type="Gene3D" id="1.10.260.40">
    <property type="entry name" value="lambda repressor-like DNA-binding domains"/>
    <property type="match status" value="1"/>
</dbReference>
<feature type="compositionally biased region" description="Basic and acidic residues" evidence="4">
    <location>
        <begin position="362"/>
        <end position="377"/>
    </location>
</feature>
<dbReference type="Pfam" id="PF13377">
    <property type="entry name" value="Peripla_BP_3"/>
    <property type="match status" value="1"/>
</dbReference>
<dbReference type="PROSITE" id="PS00356">
    <property type="entry name" value="HTH_LACI_1"/>
    <property type="match status" value="1"/>
</dbReference>
<dbReference type="SUPFAM" id="SSF47413">
    <property type="entry name" value="lambda repressor-like DNA-binding domains"/>
    <property type="match status" value="1"/>
</dbReference>
<evidence type="ECO:0000256" key="1">
    <source>
        <dbReference type="ARBA" id="ARBA00023015"/>
    </source>
</evidence>
<gene>
    <name evidence="6" type="ORF">Ahu01nite_064260</name>
</gene>
<keyword evidence="3" id="KW-0804">Transcription</keyword>
<dbReference type="SMART" id="SM00354">
    <property type="entry name" value="HTH_LACI"/>
    <property type="match status" value="1"/>
</dbReference>
<dbReference type="PANTHER" id="PTHR30146:SF153">
    <property type="entry name" value="LACTOSE OPERON REPRESSOR"/>
    <property type="match status" value="1"/>
</dbReference>
<name>A0ABQ3ZXN8_9ACTN</name>
<dbReference type="Gene3D" id="3.40.50.2300">
    <property type="match status" value="2"/>
</dbReference>
<dbReference type="CDD" id="cd01392">
    <property type="entry name" value="HTH_LacI"/>
    <property type="match status" value="1"/>
</dbReference>
<dbReference type="PANTHER" id="PTHR30146">
    <property type="entry name" value="LACI-RELATED TRANSCRIPTIONAL REPRESSOR"/>
    <property type="match status" value="1"/>
</dbReference>
<evidence type="ECO:0000313" key="7">
    <source>
        <dbReference type="Proteomes" id="UP000603200"/>
    </source>
</evidence>
<feature type="region of interest" description="Disordered" evidence="4">
    <location>
        <begin position="333"/>
        <end position="448"/>
    </location>
</feature>
<evidence type="ECO:0000256" key="2">
    <source>
        <dbReference type="ARBA" id="ARBA00023125"/>
    </source>
</evidence>
<dbReference type="InterPro" id="IPR046335">
    <property type="entry name" value="LacI/GalR-like_sensor"/>
</dbReference>
<dbReference type="SUPFAM" id="SSF53822">
    <property type="entry name" value="Periplasmic binding protein-like I"/>
    <property type="match status" value="1"/>
</dbReference>
<reference evidence="6 7" key="1">
    <citation type="submission" date="2021-01" db="EMBL/GenBank/DDBJ databases">
        <title>Whole genome shotgun sequence of Actinoplanes humidus NBRC 14915.</title>
        <authorList>
            <person name="Komaki H."/>
            <person name="Tamura T."/>
        </authorList>
    </citation>
    <scope>NUCLEOTIDE SEQUENCE [LARGE SCALE GENOMIC DNA]</scope>
    <source>
        <strain evidence="6 7">NBRC 14915</strain>
    </source>
</reference>
<protein>
    <recommendedName>
        <fullName evidence="5">HTH lacI-type domain-containing protein</fullName>
    </recommendedName>
</protein>
<sequence length="448" mass="48171">MRARLSDIARQAEVSEATVSRVLNDRPGVSADTRQAVLTALDVLGYERPERLRKRSAGLVGLVVPELENPIFPAFAQTIESALSQSGFTPVLCTQTPGGVTEDEYVEMLLDRQVSGIVFVSGLHADTTADHDRYRRLVDRPLPIVLINGYADGLDAPFISCDDRLAGELAVNHLVALGHERIGFVSGPHRFLNVQRKLEGYRTAMRRELGVRDKELDDLVALTLFGVEGGEVAAGQLIARGATAIVCGSDLMALGAIRAARRRSLSVPRDVSVVGFDDSPLIAFTDPPLTTLRQPVAAMGNAAIRQLVDEINGHGAPRSEYVFSPELVVRGSTAINKAGRTTSKPSRPTDSTTPDAEPSGRPTERTAHNADPARHPTDGPTHNAEPTRRLTDSPTHDAEPTRRLTDSPTHDIEPARRTAERTAHDTEPTGHATESAGRGTESVASSIA</sequence>
<dbReference type="CDD" id="cd06292">
    <property type="entry name" value="PBP1_AglR_RafR-like"/>
    <property type="match status" value="1"/>
</dbReference>
<accession>A0ABQ3ZXN8</accession>
<feature type="compositionally biased region" description="Basic and acidic residues" evidence="4">
    <location>
        <begin position="385"/>
        <end position="428"/>
    </location>
</feature>
<feature type="compositionally biased region" description="Polar residues" evidence="4">
    <location>
        <begin position="333"/>
        <end position="354"/>
    </location>
</feature>
<evidence type="ECO:0000313" key="6">
    <source>
        <dbReference type="EMBL" id="GIE23324.1"/>
    </source>
</evidence>
<evidence type="ECO:0000256" key="3">
    <source>
        <dbReference type="ARBA" id="ARBA00023163"/>
    </source>
</evidence>
<organism evidence="6 7">
    <name type="scientific">Winogradskya humida</name>
    <dbReference type="NCBI Taxonomy" id="113566"/>
    <lineage>
        <taxon>Bacteria</taxon>
        <taxon>Bacillati</taxon>
        <taxon>Actinomycetota</taxon>
        <taxon>Actinomycetes</taxon>
        <taxon>Micromonosporales</taxon>
        <taxon>Micromonosporaceae</taxon>
        <taxon>Winogradskya</taxon>
    </lineage>
</organism>
<keyword evidence="2" id="KW-0238">DNA-binding</keyword>
<keyword evidence="1" id="KW-0805">Transcription regulation</keyword>
<evidence type="ECO:0000259" key="5">
    <source>
        <dbReference type="PROSITE" id="PS50932"/>
    </source>
</evidence>
<proteinExistence type="predicted"/>
<dbReference type="InterPro" id="IPR010982">
    <property type="entry name" value="Lambda_DNA-bd_dom_sf"/>
</dbReference>
<dbReference type="PROSITE" id="PS50932">
    <property type="entry name" value="HTH_LACI_2"/>
    <property type="match status" value="1"/>
</dbReference>
<dbReference type="EMBL" id="BOMN01000089">
    <property type="protein sequence ID" value="GIE23324.1"/>
    <property type="molecule type" value="Genomic_DNA"/>
</dbReference>
<comment type="caution">
    <text evidence="6">The sequence shown here is derived from an EMBL/GenBank/DDBJ whole genome shotgun (WGS) entry which is preliminary data.</text>
</comment>
<dbReference type="Pfam" id="PF00356">
    <property type="entry name" value="LacI"/>
    <property type="match status" value="1"/>
</dbReference>
<feature type="domain" description="HTH lacI-type" evidence="5">
    <location>
        <begin position="3"/>
        <end position="58"/>
    </location>
</feature>